<evidence type="ECO:0000313" key="4">
    <source>
        <dbReference type="Proteomes" id="UP000268329"/>
    </source>
</evidence>
<organism evidence="3 4">
    <name type="scientific">Streptomyces dangxiongensis</name>
    <dbReference type="NCBI Taxonomy" id="1442032"/>
    <lineage>
        <taxon>Bacteria</taxon>
        <taxon>Bacillati</taxon>
        <taxon>Actinomycetota</taxon>
        <taxon>Actinomycetes</taxon>
        <taxon>Kitasatosporales</taxon>
        <taxon>Streptomycetaceae</taxon>
        <taxon>Streptomyces</taxon>
    </lineage>
</organism>
<dbReference type="Gene3D" id="3.40.630.30">
    <property type="match status" value="1"/>
</dbReference>
<protein>
    <submittedName>
        <fullName evidence="3">N-acetyltransferase</fullName>
    </submittedName>
</protein>
<gene>
    <name evidence="3" type="ORF">D9753_02705</name>
</gene>
<dbReference type="PROSITE" id="PS51186">
    <property type="entry name" value="GNAT"/>
    <property type="match status" value="1"/>
</dbReference>
<dbReference type="OrthoDB" id="2061990at2"/>
<dbReference type="InterPro" id="IPR016181">
    <property type="entry name" value="Acyl_CoA_acyltransferase"/>
</dbReference>
<accession>A0A3G2JBA2</accession>
<proteinExistence type="predicted"/>
<dbReference type="EMBL" id="CP033073">
    <property type="protein sequence ID" value="AYN38039.1"/>
    <property type="molecule type" value="Genomic_DNA"/>
</dbReference>
<name>A0A3G2JBA2_9ACTN</name>
<dbReference type="KEGG" id="sdd:D9753_02705"/>
<sequence length="216" mass="23110">MINSAGISDVVPAGRMAGRDQPVLGLSAGLELRPWRADDAGELLGAARDPAIRRWNLFTVADPADARTRIARMHERWRAETGAVWAVARPDGPATGLVGLNDVDLAGGAAEIVYWLLPEARGAGVAVRAARRLARWALDDLGLHRLRLCHSPANPASCRVAHTAGFTYEGTQRSALLHADGWHDQHLHARVAGDPDRCAGTVPGQPVRDTRRAGSP</sequence>
<feature type="region of interest" description="Disordered" evidence="1">
    <location>
        <begin position="193"/>
        <end position="216"/>
    </location>
</feature>
<evidence type="ECO:0000313" key="3">
    <source>
        <dbReference type="EMBL" id="AYN38039.1"/>
    </source>
</evidence>
<dbReference type="PANTHER" id="PTHR43441">
    <property type="entry name" value="RIBOSOMAL-PROTEIN-SERINE ACETYLTRANSFERASE"/>
    <property type="match status" value="1"/>
</dbReference>
<evidence type="ECO:0000256" key="1">
    <source>
        <dbReference type="SAM" id="MobiDB-lite"/>
    </source>
</evidence>
<keyword evidence="3" id="KW-0808">Transferase</keyword>
<dbReference type="Proteomes" id="UP000268329">
    <property type="component" value="Chromosome"/>
</dbReference>
<feature type="domain" description="N-acetyltransferase" evidence="2">
    <location>
        <begin position="30"/>
        <end position="188"/>
    </location>
</feature>
<dbReference type="PANTHER" id="PTHR43441:SF10">
    <property type="entry name" value="ACETYLTRANSFERASE"/>
    <property type="match status" value="1"/>
</dbReference>
<dbReference type="GO" id="GO:1990189">
    <property type="term" value="F:protein N-terminal-serine acetyltransferase activity"/>
    <property type="evidence" value="ECO:0007669"/>
    <property type="project" value="TreeGrafter"/>
</dbReference>
<dbReference type="InterPro" id="IPR000182">
    <property type="entry name" value="GNAT_dom"/>
</dbReference>
<dbReference type="SUPFAM" id="SSF55729">
    <property type="entry name" value="Acyl-CoA N-acyltransferases (Nat)"/>
    <property type="match status" value="1"/>
</dbReference>
<dbReference type="GO" id="GO:0005737">
    <property type="term" value="C:cytoplasm"/>
    <property type="evidence" value="ECO:0007669"/>
    <property type="project" value="TreeGrafter"/>
</dbReference>
<keyword evidence="4" id="KW-1185">Reference proteome</keyword>
<dbReference type="RefSeq" id="WP_121785547.1">
    <property type="nucleotide sequence ID" value="NZ_CP033073.1"/>
</dbReference>
<dbReference type="Pfam" id="PF13302">
    <property type="entry name" value="Acetyltransf_3"/>
    <property type="match status" value="1"/>
</dbReference>
<dbReference type="AlphaFoldDB" id="A0A3G2JBA2"/>
<dbReference type="GO" id="GO:0008999">
    <property type="term" value="F:protein-N-terminal-alanine acetyltransferase activity"/>
    <property type="evidence" value="ECO:0007669"/>
    <property type="project" value="TreeGrafter"/>
</dbReference>
<evidence type="ECO:0000259" key="2">
    <source>
        <dbReference type="PROSITE" id="PS51186"/>
    </source>
</evidence>
<dbReference type="InterPro" id="IPR051908">
    <property type="entry name" value="Ribosomal_N-acetyltransferase"/>
</dbReference>
<reference evidence="3 4" key="1">
    <citation type="submission" date="2018-10" db="EMBL/GenBank/DDBJ databases">
        <title>The genome of Streptomyces dangxiongensis Z022.</title>
        <authorList>
            <person name="Zhang B."/>
        </authorList>
    </citation>
    <scope>NUCLEOTIDE SEQUENCE [LARGE SCALE GENOMIC DNA]</scope>
    <source>
        <strain evidence="3 4">Z022</strain>
    </source>
</reference>